<dbReference type="PANTHER" id="PTHR24346">
    <property type="entry name" value="MAP/MICROTUBULE AFFINITY-REGULATING KINASE"/>
    <property type="match status" value="1"/>
</dbReference>
<feature type="domain" description="Protein kinase" evidence="4">
    <location>
        <begin position="41"/>
        <end position="314"/>
    </location>
</feature>
<feature type="compositionally biased region" description="Basic and acidic residues" evidence="3">
    <location>
        <begin position="10"/>
        <end position="25"/>
    </location>
</feature>
<dbReference type="EMBL" id="NIRI02000042">
    <property type="protein sequence ID" value="KAG5452443.1"/>
    <property type="molecule type" value="Genomic_DNA"/>
</dbReference>
<dbReference type="Proteomes" id="UP000286415">
    <property type="component" value="Unassembled WGS sequence"/>
</dbReference>
<evidence type="ECO:0000256" key="3">
    <source>
        <dbReference type="SAM" id="MobiDB-lite"/>
    </source>
</evidence>
<evidence type="ECO:0000256" key="1">
    <source>
        <dbReference type="ARBA" id="ARBA00022741"/>
    </source>
</evidence>
<dbReference type="GO" id="GO:0004674">
    <property type="term" value="F:protein serine/threonine kinase activity"/>
    <property type="evidence" value="ECO:0007669"/>
    <property type="project" value="TreeGrafter"/>
</dbReference>
<dbReference type="SUPFAM" id="SSF56112">
    <property type="entry name" value="Protein kinase-like (PK-like)"/>
    <property type="match status" value="1"/>
</dbReference>
<keyword evidence="1" id="KW-0547">Nucleotide-binding</keyword>
<evidence type="ECO:0000313" key="5">
    <source>
        <dbReference type="EMBL" id="KAG5452443.1"/>
    </source>
</evidence>
<dbReference type="OrthoDB" id="68483at2759"/>
<dbReference type="GO" id="GO:0005524">
    <property type="term" value="F:ATP binding"/>
    <property type="evidence" value="ECO:0007669"/>
    <property type="project" value="UniProtKB-KW"/>
</dbReference>
<dbReference type="PANTHER" id="PTHR24346:SF77">
    <property type="entry name" value="SERINE THREONINE PROTEIN KINASE"/>
    <property type="match status" value="1"/>
</dbReference>
<dbReference type="Gene3D" id="1.10.510.10">
    <property type="entry name" value="Transferase(Phosphotransferase) domain 1"/>
    <property type="match status" value="1"/>
</dbReference>
<evidence type="ECO:0000259" key="4">
    <source>
        <dbReference type="PROSITE" id="PS50011"/>
    </source>
</evidence>
<dbReference type="GO" id="GO:0035556">
    <property type="term" value="P:intracellular signal transduction"/>
    <property type="evidence" value="ECO:0007669"/>
    <property type="project" value="TreeGrafter"/>
</dbReference>
<dbReference type="GO" id="GO:0005737">
    <property type="term" value="C:cytoplasm"/>
    <property type="evidence" value="ECO:0007669"/>
    <property type="project" value="TreeGrafter"/>
</dbReference>
<reference evidence="5 6" key="1">
    <citation type="journal article" date="2018" name="Biotechnol. Adv.">
        <title>Improved genomic resources and new bioinformatic workflow for the carcinogenic parasite Clonorchis sinensis: Biotechnological implications.</title>
        <authorList>
            <person name="Wang D."/>
            <person name="Korhonen P.K."/>
            <person name="Gasser R.B."/>
            <person name="Young N.D."/>
        </authorList>
    </citation>
    <scope>NUCLEOTIDE SEQUENCE [LARGE SCALE GENOMIC DNA]</scope>
    <source>
        <strain evidence="5">Cs-k2</strain>
    </source>
</reference>
<dbReference type="PROSITE" id="PS50011">
    <property type="entry name" value="PROTEIN_KINASE_DOM"/>
    <property type="match status" value="1"/>
</dbReference>
<evidence type="ECO:0000256" key="2">
    <source>
        <dbReference type="ARBA" id="ARBA00022840"/>
    </source>
</evidence>
<comment type="caution">
    <text evidence="5">The sequence shown here is derived from an EMBL/GenBank/DDBJ whole genome shotgun (WGS) entry which is preliminary data.</text>
</comment>
<keyword evidence="2" id="KW-0067">ATP-binding</keyword>
<accession>A0A8T1MTG3</accession>
<dbReference type="Pfam" id="PF00069">
    <property type="entry name" value="Pkinase"/>
    <property type="match status" value="1"/>
</dbReference>
<sequence length="314" mass="36632">MSDPRSGLFKFDDSSGKSEDEKSTDSDDECGVSDQLLQYDLKEVRVLYSGRYSIIELVENIKLNELQVIKWIPQDETYRQYRIPEERSNGSILAKSSTLEHMKHPNVKKLSRECRIIQQLKHSNVVTFIRTITDDKRMKIGIVTEYLEKGSLGDVPESECFSDGQIWKYFVTCLEGLDYLHRVQVVHRDINPNNLLRTTEEQIKITDFGLSEEYAEDRPLRGTIGTPQYLAPECVKEPGEPYDGKPVDVWALGMTLYWMIQREVSDPNMVYTELRQNYYDGENKYDIFEKIQREPAVVERQDEYVIIRITYAAR</sequence>
<gene>
    <name evidence="5" type="ORF">CSKR_112870</name>
</gene>
<dbReference type="AlphaFoldDB" id="A0A8T1MTG3"/>
<dbReference type="InterPro" id="IPR011009">
    <property type="entry name" value="Kinase-like_dom_sf"/>
</dbReference>
<keyword evidence="6" id="KW-1185">Reference proteome</keyword>
<keyword evidence="5" id="KW-0808">Transferase</keyword>
<protein>
    <submittedName>
        <fullName evidence="5">Calcium/calmodulin-dependent protein kinase kinase, variant 2</fullName>
    </submittedName>
</protein>
<evidence type="ECO:0000313" key="6">
    <source>
        <dbReference type="Proteomes" id="UP000286415"/>
    </source>
</evidence>
<proteinExistence type="predicted"/>
<name>A0A8T1MTG3_CLOSI</name>
<keyword evidence="5" id="KW-0418">Kinase</keyword>
<organism evidence="5 6">
    <name type="scientific">Clonorchis sinensis</name>
    <name type="common">Chinese liver fluke</name>
    <dbReference type="NCBI Taxonomy" id="79923"/>
    <lineage>
        <taxon>Eukaryota</taxon>
        <taxon>Metazoa</taxon>
        <taxon>Spiralia</taxon>
        <taxon>Lophotrochozoa</taxon>
        <taxon>Platyhelminthes</taxon>
        <taxon>Trematoda</taxon>
        <taxon>Digenea</taxon>
        <taxon>Opisthorchiida</taxon>
        <taxon>Opisthorchiata</taxon>
        <taxon>Opisthorchiidae</taxon>
        <taxon>Clonorchis</taxon>
    </lineage>
</organism>
<feature type="region of interest" description="Disordered" evidence="3">
    <location>
        <begin position="1"/>
        <end position="29"/>
    </location>
</feature>
<dbReference type="InterPro" id="IPR000719">
    <property type="entry name" value="Prot_kinase_dom"/>
</dbReference>
<reference evidence="5 6" key="2">
    <citation type="journal article" date="2021" name="Genomics">
        <title>High-quality reference genome for Clonorchis sinensis.</title>
        <authorList>
            <person name="Young N.D."/>
            <person name="Stroehlein A.J."/>
            <person name="Kinkar L."/>
            <person name="Wang T."/>
            <person name="Sohn W.M."/>
            <person name="Chang B.C.H."/>
            <person name="Kaur P."/>
            <person name="Weisz D."/>
            <person name="Dudchenko O."/>
            <person name="Aiden E.L."/>
            <person name="Korhonen P.K."/>
            <person name="Gasser R.B."/>
        </authorList>
    </citation>
    <scope>NUCLEOTIDE SEQUENCE [LARGE SCALE GENOMIC DNA]</scope>
    <source>
        <strain evidence="5">Cs-k2</strain>
    </source>
</reference>